<dbReference type="RefSeq" id="WP_348266121.1">
    <property type="nucleotide sequence ID" value="NZ_CP121194.1"/>
</dbReference>
<dbReference type="Gene3D" id="3.40.50.12140">
    <property type="entry name" value="Domain of unknown function DUF4159"/>
    <property type="match status" value="1"/>
</dbReference>
<organism evidence="2">
    <name type="scientific">Edaphobacter paludis</name>
    <dbReference type="NCBI Taxonomy" id="3035702"/>
    <lineage>
        <taxon>Bacteria</taxon>
        <taxon>Pseudomonadati</taxon>
        <taxon>Acidobacteriota</taxon>
        <taxon>Terriglobia</taxon>
        <taxon>Terriglobales</taxon>
        <taxon>Acidobacteriaceae</taxon>
        <taxon>Edaphobacter</taxon>
    </lineage>
</organism>
<gene>
    <name evidence="2" type="ORF">P4G45_08875</name>
    <name evidence="3" type="ORF">P8936_09325</name>
</gene>
<evidence type="ECO:0000313" key="2">
    <source>
        <dbReference type="EMBL" id="XBH08612.1"/>
    </source>
</evidence>
<name>A0AAU7CUM6_9BACT</name>
<sequence length="272" mass="31757">MKLSQIAVTSVVAATCCAGVWGYQRVADFGFGNDDSPTNVKSEFYWSRLAYTTNTEDSFGGYGGYGRRGGYWWRNAWSRDYPKADRQFLIAMHRLTRIDGRPTEQVVTLDSDEIFNYPWIYAVQVQMWSFTDAEAKRLREYLLKGGFLMVDDFHGTEDWENFMNGMRQVLPDRPVEDLQSGDEIFHTLYDVDDKMQIPGEQWIRTGRTYEKDGYQPKWRAIRDDKGRIMVAICHNMHLGDAWEWADDPNYPEPFASMAFRVGLDYIIYDMTH</sequence>
<feature type="domain" description="DUF4159" evidence="1">
    <location>
        <begin position="75"/>
        <end position="269"/>
    </location>
</feature>
<dbReference type="InterPro" id="IPR025297">
    <property type="entry name" value="DUF4159"/>
</dbReference>
<evidence type="ECO:0000313" key="3">
    <source>
        <dbReference type="EMBL" id="XBH11917.1"/>
    </source>
</evidence>
<dbReference type="KEGG" id="epl:P4G45_08875"/>
<dbReference type="AlphaFoldDB" id="A0AAU7CUM6"/>
<dbReference type="EMBL" id="CP121194">
    <property type="protein sequence ID" value="XBH08612.1"/>
    <property type="molecule type" value="Genomic_DNA"/>
</dbReference>
<dbReference type="Pfam" id="PF13709">
    <property type="entry name" value="DUF4159"/>
    <property type="match status" value="1"/>
</dbReference>
<protein>
    <submittedName>
        <fullName evidence="2">DUF4159 domain-containing protein</fullName>
    </submittedName>
</protein>
<accession>A0AAU7CUM6</accession>
<accession>A0AAU7D1T7</accession>
<evidence type="ECO:0000259" key="1">
    <source>
        <dbReference type="Pfam" id="PF13709"/>
    </source>
</evidence>
<reference evidence="2" key="1">
    <citation type="submission" date="2023-03" db="EMBL/GenBank/DDBJ databases">
        <title>Edaphobacter sp.</title>
        <authorList>
            <person name="Huber K.J."/>
            <person name="Papendorf J."/>
            <person name="Pilke C."/>
            <person name="Bunk B."/>
            <person name="Sproeer C."/>
            <person name="Pester M."/>
        </authorList>
    </citation>
    <scope>NUCLEOTIDE SEQUENCE</scope>
    <source>
        <strain evidence="2">DSM 109919</strain>
        <strain evidence="3">DSM 109920</strain>
    </source>
</reference>
<proteinExistence type="predicted"/>
<dbReference type="EMBL" id="CP121195">
    <property type="protein sequence ID" value="XBH11917.1"/>
    <property type="molecule type" value="Genomic_DNA"/>
</dbReference>